<dbReference type="SUPFAM" id="SSF51735">
    <property type="entry name" value="NAD(P)-binding Rossmann-fold domains"/>
    <property type="match status" value="1"/>
</dbReference>
<protein>
    <recommendedName>
        <fullName evidence="1">NAD-dependent epimerase/dehydratase domain-containing protein</fullName>
    </recommendedName>
</protein>
<proteinExistence type="predicted"/>
<gene>
    <name evidence="2" type="ORF">CCHLO57077_00011343</name>
</gene>
<name>A0AA35LNT2_9HYPO</name>
<dbReference type="EMBL" id="CABFNP030000426">
    <property type="protein sequence ID" value="CAI6014197.1"/>
    <property type="molecule type" value="Genomic_DNA"/>
</dbReference>
<dbReference type="InterPro" id="IPR036291">
    <property type="entry name" value="NAD(P)-bd_dom_sf"/>
</dbReference>
<dbReference type="GO" id="GO:0004029">
    <property type="term" value="F:aldehyde dehydrogenase (NAD+) activity"/>
    <property type="evidence" value="ECO:0007669"/>
    <property type="project" value="TreeGrafter"/>
</dbReference>
<evidence type="ECO:0000313" key="2">
    <source>
        <dbReference type="EMBL" id="CAI6014197.1"/>
    </source>
</evidence>
<dbReference type="Proteomes" id="UP001160390">
    <property type="component" value="Unassembled WGS sequence"/>
</dbReference>
<dbReference type="PANTHER" id="PTHR48079">
    <property type="entry name" value="PROTEIN YEEZ"/>
    <property type="match status" value="1"/>
</dbReference>
<sequence>MAPKSILVTGASGYIGGTFLATFLDGSNEWVNHYQVSVLVRTKGQADFARANNITPVLFEHVRRLGASDQDRHRPYWSRMASRQIPHLWTREETKDLGQKVHFLSISGTSNFSDRQVTGKFIDNRVKSDEEDMYSCEKYRESFEHYPQRTTDVTIVEHGERAGMSTYIVIPPIIHGIGRGEFNKFTFQLPIMVQAAKKCSSVAMIGEGTSIYDHVHVEDIASLLNTLLARIHDGQDIPSGKRGIYFCESGEHTVLKERGAIESDEVKSLDLQAVADLYLPGLPLTLVELPFAGK</sequence>
<accession>A0AA35LNT2</accession>
<organism evidence="2 3">
    <name type="scientific">Clonostachys chloroleuca</name>
    <dbReference type="NCBI Taxonomy" id="1926264"/>
    <lineage>
        <taxon>Eukaryota</taxon>
        <taxon>Fungi</taxon>
        <taxon>Dikarya</taxon>
        <taxon>Ascomycota</taxon>
        <taxon>Pezizomycotina</taxon>
        <taxon>Sordariomycetes</taxon>
        <taxon>Hypocreomycetidae</taxon>
        <taxon>Hypocreales</taxon>
        <taxon>Bionectriaceae</taxon>
        <taxon>Clonostachys</taxon>
    </lineage>
</organism>
<dbReference type="GO" id="GO:0005737">
    <property type="term" value="C:cytoplasm"/>
    <property type="evidence" value="ECO:0007669"/>
    <property type="project" value="TreeGrafter"/>
</dbReference>
<dbReference type="Gene3D" id="3.40.50.720">
    <property type="entry name" value="NAD(P)-binding Rossmann-like Domain"/>
    <property type="match status" value="2"/>
</dbReference>
<reference evidence="2" key="1">
    <citation type="submission" date="2023-01" db="EMBL/GenBank/DDBJ databases">
        <authorList>
            <person name="Piombo E."/>
        </authorList>
    </citation>
    <scope>NUCLEOTIDE SEQUENCE</scope>
</reference>
<dbReference type="Pfam" id="PF01370">
    <property type="entry name" value="Epimerase"/>
    <property type="match status" value="1"/>
</dbReference>
<dbReference type="InterPro" id="IPR001509">
    <property type="entry name" value="Epimerase_deHydtase"/>
</dbReference>
<feature type="domain" description="NAD-dependent epimerase/dehydratase" evidence="1">
    <location>
        <begin position="149"/>
        <end position="234"/>
    </location>
</feature>
<dbReference type="InterPro" id="IPR051783">
    <property type="entry name" value="NAD(P)-dependent_oxidoreduct"/>
</dbReference>
<comment type="caution">
    <text evidence="2">The sequence shown here is derived from an EMBL/GenBank/DDBJ whole genome shotgun (WGS) entry which is preliminary data.</text>
</comment>
<evidence type="ECO:0000313" key="3">
    <source>
        <dbReference type="Proteomes" id="UP001160390"/>
    </source>
</evidence>
<evidence type="ECO:0000259" key="1">
    <source>
        <dbReference type="Pfam" id="PF01370"/>
    </source>
</evidence>
<dbReference type="AlphaFoldDB" id="A0AA35LNT2"/>
<dbReference type="PANTHER" id="PTHR48079:SF6">
    <property type="entry name" value="NAD(P)-BINDING DOMAIN-CONTAINING PROTEIN-RELATED"/>
    <property type="match status" value="1"/>
</dbReference>
<keyword evidence="3" id="KW-1185">Reference proteome</keyword>